<keyword evidence="4" id="KW-0560">Oxidoreductase</keyword>
<accession>A0AAD4KX93</accession>
<dbReference type="GO" id="GO:0004497">
    <property type="term" value="F:monooxygenase activity"/>
    <property type="evidence" value="ECO:0007669"/>
    <property type="project" value="UniProtKB-KW"/>
</dbReference>
<dbReference type="PANTHER" id="PTHR47178:SF3">
    <property type="entry name" value="FAD-BINDING DOMAIN-CONTAINING PROTEIN"/>
    <property type="match status" value="1"/>
</dbReference>
<keyword evidence="3" id="KW-0274">FAD</keyword>
<evidence type="ECO:0000256" key="4">
    <source>
        <dbReference type="ARBA" id="ARBA00023002"/>
    </source>
</evidence>
<sequence>MANTDNHVIIVGAGATGLLIAQGLKKAGIRATVYERYTREEYEERSGDWTVALHWSIPYIEACLPPELFAKLKSAETNRWEEHDPHVANNIPLVNGRTGEIMAKMPMPSARRVVRGKLRDLLKTEIDIQYGSTLTDIQIDHPETKNSVTALFNGGDVVAKGNMLIGADGARSPTRSFLVDQDTGKLDTAKVMILNAFPKFTREQALFIRQKSHPIALLSPHPYQKTLLFATMVDVVDPEKPETWVFQFSLSIYTDEVPPTDEKERRHLFKAYLSTYCEPYRSVSQWLVDDIKVSGDKFHYWGNITPWNNHGGKISIAGDAAHPMLPFRAQGLNNAMEDAKLYVDAIKTFVYDGKDLKSCIDDYDKSSYSRGKLDINLSVDQMHAYGDWDAVMNGPLLRGGGYGKSH</sequence>
<feature type="domain" description="FAD-binding" evidence="6">
    <location>
        <begin position="141"/>
        <end position="366"/>
    </location>
</feature>
<dbReference type="RefSeq" id="XP_046073377.1">
    <property type="nucleotide sequence ID" value="XM_046209521.1"/>
</dbReference>
<keyword evidence="5" id="KW-0503">Monooxygenase</keyword>
<name>A0AAD4KX93_9EURO</name>
<dbReference type="SUPFAM" id="SSF51905">
    <property type="entry name" value="FAD/NAD(P)-binding domain"/>
    <property type="match status" value="1"/>
</dbReference>
<evidence type="ECO:0000256" key="1">
    <source>
        <dbReference type="ARBA" id="ARBA00001974"/>
    </source>
</evidence>
<dbReference type="EMBL" id="JAJTJA010000005">
    <property type="protein sequence ID" value="KAH8698913.1"/>
    <property type="molecule type" value="Genomic_DNA"/>
</dbReference>
<dbReference type="Proteomes" id="UP001201262">
    <property type="component" value="Unassembled WGS sequence"/>
</dbReference>
<evidence type="ECO:0000313" key="7">
    <source>
        <dbReference type="EMBL" id="KAH8698913.1"/>
    </source>
</evidence>
<keyword evidence="2" id="KW-0285">Flavoprotein</keyword>
<evidence type="ECO:0000259" key="6">
    <source>
        <dbReference type="Pfam" id="PF01494"/>
    </source>
</evidence>
<proteinExistence type="predicted"/>
<dbReference type="GO" id="GO:0071949">
    <property type="term" value="F:FAD binding"/>
    <property type="evidence" value="ECO:0007669"/>
    <property type="project" value="InterPro"/>
</dbReference>
<evidence type="ECO:0000256" key="3">
    <source>
        <dbReference type="ARBA" id="ARBA00022827"/>
    </source>
</evidence>
<organism evidence="7 8">
    <name type="scientific">Talaromyces proteolyticus</name>
    <dbReference type="NCBI Taxonomy" id="1131652"/>
    <lineage>
        <taxon>Eukaryota</taxon>
        <taxon>Fungi</taxon>
        <taxon>Dikarya</taxon>
        <taxon>Ascomycota</taxon>
        <taxon>Pezizomycotina</taxon>
        <taxon>Eurotiomycetes</taxon>
        <taxon>Eurotiomycetidae</taxon>
        <taxon>Eurotiales</taxon>
        <taxon>Trichocomaceae</taxon>
        <taxon>Talaromyces</taxon>
        <taxon>Talaromyces sect. Bacilispori</taxon>
    </lineage>
</organism>
<reference evidence="7" key="1">
    <citation type="submission" date="2021-12" db="EMBL/GenBank/DDBJ databases">
        <title>Convergent genome expansion in fungi linked to evolution of root-endophyte symbiosis.</title>
        <authorList>
            <consortium name="DOE Joint Genome Institute"/>
            <person name="Ke Y.-H."/>
            <person name="Bonito G."/>
            <person name="Liao H.-L."/>
            <person name="Looney B."/>
            <person name="Rojas-Flechas A."/>
            <person name="Nash J."/>
            <person name="Hameed K."/>
            <person name="Schadt C."/>
            <person name="Martin F."/>
            <person name="Crous P.W."/>
            <person name="Miettinen O."/>
            <person name="Magnuson J.K."/>
            <person name="Labbe J."/>
            <person name="Jacobson D."/>
            <person name="Doktycz M.J."/>
            <person name="Veneault-Fourrey C."/>
            <person name="Kuo A."/>
            <person name="Mondo S."/>
            <person name="Calhoun S."/>
            <person name="Riley R."/>
            <person name="Ohm R."/>
            <person name="LaButti K."/>
            <person name="Andreopoulos B."/>
            <person name="Pangilinan J."/>
            <person name="Nolan M."/>
            <person name="Tritt A."/>
            <person name="Clum A."/>
            <person name="Lipzen A."/>
            <person name="Daum C."/>
            <person name="Barry K."/>
            <person name="Grigoriev I.V."/>
            <person name="Vilgalys R."/>
        </authorList>
    </citation>
    <scope>NUCLEOTIDE SEQUENCE</scope>
    <source>
        <strain evidence="7">PMI_201</strain>
    </source>
</reference>
<dbReference type="PANTHER" id="PTHR47178">
    <property type="entry name" value="MONOOXYGENASE, FAD-BINDING"/>
    <property type="match status" value="1"/>
</dbReference>
<dbReference type="GeneID" id="70239808"/>
<keyword evidence="8" id="KW-1185">Reference proteome</keyword>
<comment type="cofactor">
    <cofactor evidence="1">
        <name>FAD</name>
        <dbReference type="ChEBI" id="CHEBI:57692"/>
    </cofactor>
</comment>
<evidence type="ECO:0000313" key="8">
    <source>
        <dbReference type="Proteomes" id="UP001201262"/>
    </source>
</evidence>
<dbReference type="AlphaFoldDB" id="A0AAD4KX93"/>
<dbReference type="InterPro" id="IPR036188">
    <property type="entry name" value="FAD/NAD-bd_sf"/>
</dbReference>
<dbReference type="Pfam" id="PF01494">
    <property type="entry name" value="FAD_binding_3"/>
    <property type="match status" value="2"/>
</dbReference>
<dbReference type="PRINTS" id="PR00420">
    <property type="entry name" value="RNGMNOXGNASE"/>
</dbReference>
<dbReference type="Gene3D" id="3.50.50.60">
    <property type="entry name" value="FAD/NAD(P)-binding domain"/>
    <property type="match status" value="1"/>
</dbReference>
<feature type="domain" description="FAD-binding" evidence="6">
    <location>
        <begin position="7"/>
        <end position="47"/>
    </location>
</feature>
<evidence type="ECO:0000256" key="5">
    <source>
        <dbReference type="ARBA" id="ARBA00023033"/>
    </source>
</evidence>
<gene>
    <name evidence="7" type="ORF">BGW36DRAFT_152598</name>
</gene>
<protein>
    <recommendedName>
        <fullName evidence="6">FAD-binding domain-containing protein</fullName>
    </recommendedName>
</protein>
<comment type="caution">
    <text evidence="7">The sequence shown here is derived from an EMBL/GenBank/DDBJ whole genome shotgun (WGS) entry which is preliminary data.</text>
</comment>
<evidence type="ECO:0000256" key="2">
    <source>
        <dbReference type="ARBA" id="ARBA00022630"/>
    </source>
</evidence>
<dbReference type="InterPro" id="IPR002938">
    <property type="entry name" value="FAD-bd"/>
</dbReference>